<accession>A0A261SAJ9</accession>
<dbReference type="EMBL" id="NEVM01000002">
    <property type="protein sequence ID" value="OZI34195.1"/>
    <property type="molecule type" value="Genomic_DNA"/>
</dbReference>
<dbReference type="AlphaFoldDB" id="A0A261SAJ9"/>
<dbReference type="RefSeq" id="WP_094853195.1">
    <property type="nucleotide sequence ID" value="NZ_NEVM01000002.1"/>
</dbReference>
<dbReference type="OrthoDB" id="9793083at2"/>
<dbReference type="InterPro" id="IPR029032">
    <property type="entry name" value="AhpD-like"/>
</dbReference>
<evidence type="ECO:0000259" key="1">
    <source>
        <dbReference type="Pfam" id="PF02627"/>
    </source>
</evidence>
<dbReference type="GO" id="GO:0051920">
    <property type="term" value="F:peroxiredoxin activity"/>
    <property type="evidence" value="ECO:0007669"/>
    <property type="project" value="InterPro"/>
</dbReference>
<dbReference type="InterPro" id="IPR052512">
    <property type="entry name" value="4CMD/NDH-1_regulator"/>
</dbReference>
<dbReference type="Proteomes" id="UP000216020">
    <property type="component" value="Unassembled WGS sequence"/>
</dbReference>
<name>A0A261SAJ9_9BORD</name>
<protein>
    <submittedName>
        <fullName evidence="2">4-carboxymuconolactone decarboxylase</fullName>
    </submittedName>
</protein>
<gene>
    <name evidence="2" type="ORF">CAL29_11660</name>
</gene>
<proteinExistence type="predicted"/>
<evidence type="ECO:0000313" key="2">
    <source>
        <dbReference type="EMBL" id="OZI34195.1"/>
    </source>
</evidence>
<sequence>MSTKDLFKRGEEIRREVLGEGYVANSAASTDAFSEPMREFAIKNLWGDVWDRPGLDRRARSIVNLALLSAANRPSELKVHLRGALNNGVTREEISEIFLQVALYCGIPTGSDATRIARLFFAEYDAEQAAQAAR</sequence>
<organism evidence="2 3">
    <name type="scientific">Bordetella genomosp. 10</name>
    <dbReference type="NCBI Taxonomy" id="1416804"/>
    <lineage>
        <taxon>Bacteria</taxon>
        <taxon>Pseudomonadati</taxon>
        <taxon>Pseudomonadota</taxon>
        <taxon>Betaproteobacteria</taxon>
        <taxon>Burkholderiales</taxon>
        <taxon>Alcaligenaceae</taxon>
        <taxon>Bordetella</taxon>
    </lineage>
</organism>
<dbReference type="SUPFAM" id="SSF69118">
    <property type="entry name" value="AhpD-like"/>
    <property type="match status" value="1"/>
</dbReference>
<dbReference type="PANTHER" id="PTHR33570:SF2">
    <property type="entry name" value="CARBOXYMUCONOLACTONE DECARBOXYLASE-LIKE DOMAIN-CONTAINING PROTEIN"/>
    <property type="match status" value="1"/>
</dbReference>
<comment type="caution">
    <text evidence="2">The sequence shown here is derived from an EMBL/GenBank/DDBJ whole genome shotgun (WGS) entry which is preliminary data.</text>
</comment>
<evidence type="ECO:0000313" key="3">
    <source>
        <dbReference type="Proteomes" id="UP000216020"/>
    </source>
</evidence>
<dbReference type="Pfam" id="PF02627">
    <property type="entry name" value="CMD"/>
    <property type="match status" value="1"/>
</dbReference>
<dbReference type="Gene3D" id="1.20.1290.10">
    <property type="entry name" value="AhpD-like"/>
    <property type="match status" value="1"/>
</dbReference>
<keyword evidence="3" id="KW-1185">Reference proteome</keyword>
<feature type="domain" description="Carboxymuconolactone decarboxylase-like" evidence="1">
    <location>
        <begin position="43"/>
        <end position="118"/>
    </location>
</feature>
<dbReference type="InterPro" id="IPR003779">
    <property type="entry name" value="CMD-like"/>
</dbReference>
<reference evidence="3" key="1">
    <citation type="submission" date="2017-05" db="EMBL/GenBank/DDBJ databases">
        <title>Complete and WGS of Bordetella genogroups.</title>
        <authorList>
            <person name="Spilker T."/>
            <person name="Lipuma J."/>
        </authorList>
    </citation>
    <scope>NUCLEOTIDE SEQUENCE [LARGE SCALE GENOMIC DNA]</scope>
    <source>
        <strain evidence="3">AU16122</strain>
    </source>
</reference>
<dbReference type="PANTHER" id="PTHR33570">
    <property type="entry name" value="4-CARBOXYMUCONOLACTONE DECARBOXYLASE FAMILY PROTEIN"/>
    <property type="match status" value="1"/>
</dbReference>